<dbReference type="SUPFAM" id="SSF161098">
    <property type="entry name" value="MetI-like"/>
    <property type="match status" value="1"/>
</dbReference>
<reference evidence="10 11" key="1">
    <citation type="submission" date="2018-10" db="EMBL/GenBank/DDBJ databases">
        <title>Phylogenomics of Brevibacillus.</title>
        <authorList>
            <person name="Dunlap C."/>
        </authorList>
    </citation>
    <scope>NUCLEOTIDE SEQUENCE [LARGE SCALE GENOMIC DNA]</scope>
    <source>
        <strain evidence="10 11">JCM 15716</strain>
    </source>
</reference>
<keyword evidence="4" id="KW-0997">Cell inner membrane</keyword>
<dbReference type="RefSeq" id="WP_122917959.1">
    <property type="nucleotide sequence ID" value="NZ_RHHQ01000008.1"/>
</dbReference>
<feature type="transmembrane region" description="Helical" evidence="8">
    <location>
        <begin position="124"/>
        <end position="147"/>
    </location>
</feature>
<feature type="transmembrane region" description="Helical" evidence="8">
    <location>
        <begin position="96"/>
        <end position="117"/>
    </location>
</feature>
<evidence type="ECO:0000256" key="7">
    <source>
        <dbReference type="ARBA" id="ARBA00023136"/>
    </source>
</evidence>
<dbReference type="InterPro" id="IPR035906">
    <property type="entry name" value="MetI-like_sf"/>
</dbReference>
<evidence type="ECO:0000256" key="3">
    <source>
        <dbReference type="ARBA" id="ARBA00022475"/>
    </source>
</evidence>
<evidence type="ECO:0000313" key="10">
    <source>
        <dbReference type="EMBL" id="RNB89705.1"/>
    </source>
</evidence>
<dbReference type="EMBL" id="RHHQ01000008">
    <property type="protein sequence ID" value="RNB89705.1"/>
    <property type="molecule type" value="Genomic_DNA"/>
</dbReference>
<dbReference type="GO" id="GO:0055085">
    <property type="term" value="P:transmembrane transport"/>
    <property type="evidence" value="ECO:0007669"/>
    <property type="project" value="InterPro"/>
</dbReference>
<sequence>MRKGWIHYLVILVVGFYLVLPLVATFLYSISQTWANTILPTGYTLSWYEQLFSDQRFIDALGRTALICILALLLSVITMVLTVFVVTVYVPKLERFIQALVMLPYAIPGVVAAVGLIKMYASKPIVLTGTIWIIIGAYYVLIMPYMYQGIRNSLRTIDVKRLLEAAEMLGASKWKAFVLVVLPNLIPGILVSSLLSLSILFGEFVLANMLVGGHFETIQIYLMKRLKENGHLSSAIVITYFVIVLISSLVMLKLGARLQNHERKERVS</sequence>
<dbReference type="InterPro" id="IPR000515">
    <property type="entry name" value="MetI-like"/>
</dbReference>
<dbReference type="AlphaFoldDB" id="A0A3M8DQJ5"/>
<feature type="transmembrane region" description="Helical" evidence="8">
    <location>
        <begin position="176"/>
        <end position="197"/>
    </location>
</feature>
<name>A0A3M8DQJ5_9BACL</name>
<proteinExistence type="inferred from homology"/>
<evidence type="ECO:0000256" key="6">
    <source>
        <dbReference type="ARBA" id="ARBA00022989"/>
    </source>
</evidence>
<dbReference type="Pfam" id="PF00528">
    <property type="entry name" value="BPD_transp_1"/>
    <property type="match status" value="1"/>
</dbReference>
<keyword evidence="7 8" id="KW-0472">Membrane</keyword>
<dbReference type="PANTHER" id="PTHR43357:SF4">
    <property type="entry name" value="INNER MEMBRANE ABC TRANSPORTER PERMEASE PROTEIN YDCV"/>
    <property type="match status" value="1"/>
</dbReference>
<dbReference type="PANTHER" id="PTHR43357">
    <property type="entry name" value="INNER MEMBRANE ABC TRANSPORTER PERMEASE PROTEIN YDCV"/>
    <property type="match status" value="1"/>
</dbReference>
<evidence type="ECO:0000256" key="5">
    <source>
        <dbReference type="ARBA" id="ARBA00022692"/>
    </source>
</evidence>
<keyword evidence="6 8" id="KW-1133">Transmembrane helix</keyword>
<keyword evidence="2 8" id="KW-0813">Transport</keyword>
<evidence type="ECO:0000256" key="2">
    <source>
        <dbReference type="ARBA" id="ARBA00022448"/>
    </source>
</evidence>
<dbReference type="Gene3D" id="1.10.3720.10">
    <property type="entry name" value="MetI-like"/>
    <property type="match status" value="1"/>
</dbReference>
<evidence type="ECO:0000256" key="8">
    <source>
        <dbReference type="RuleBase" id="RU363032"/>
    </source>
</evidence>
<feature type="transmembrane region" description="Helical" evidence="8">
    <location>
        <begin position="235"/>
        <end position="256"/>
    </location>
</feature>
<evidence type="ECO:0000259" key="9">
    <source>
        <dbReference type="PROSITE" id="PS50928"/>
    </source>
</evidence>
<feature type="transmembrane region" description="Helical" evidence="8">
    <location>
        <begin position="6"/>
        <end position="28"/>
    </location>
</feature>
<dbReference type="OrthoDB" id="9782004at2"/>
<dbReference type="PROSITE" id="PS50928">
    <property type="entry name" value="ABC_TM1"/>
    <property type="match status" value="1"/>
</dbReference>
<dbReference type="Proteomes" id="UP000271031">
    <property type="component" value="Unassembled WGS sequence"/>
</dbReference>
<gene>
    <name evidence="10" type="ORF">EDM56_11035</name>
</gene>
<feature type="domain" description="ABC transmembrane type-1" evidence="9">
    <location>
        <begin position="61"/>
        <end position="251"/>
    </location>
</feature>
<dbReference type="GO" id="GO:0005886">
    <property type="term" value="C:plasma membrane"/>
    <property type="evidence" value="ECO:0007669"/>
    <property type="project" value="UniProtKB-SubCell"/>
</dbReference>
<evidence type="ECO:0000256" key="1">
    <source>
        <dbReference type="ARBA" id="ARBA00004429"/>
    </source>
</evidence>
<dbReference type="CDD" id="cd06261">
    <property type="entry name" value="TM_PBP2"/>
    <property type="match status" value="1"/>
</dbReference>
<comment type="subcellular location">
    <subcellularLocation>
        <location evidence="1">Cell inner membrane</location>
        <topology evidence="1">Multi-pass membrane protein</topology>
    </subcellularLocation>
    <subcellularLocation>
        <location evidence="8">Cell membrane</location>
        <topology evidence="8">Multi-pass membrane protein</topology>
    </subcellularLocation>
</comment>
<feature type="transmembrane region" description="Helical" evidence="8">
    <location>
        <begin position="65"/>
        <end position="90"/>
    </location>
</feature>
<accession>A0A3M8DQJ5</accession>
<keyword evidence="5 8" id="KW-0812">Transmembrane</keyword>
<evidence type="ECO:0000256" key="4">
    <source>
        <dbReference type="ARBA" id="ARBA00022519"/>
    </source>
</evidence>
<comment type="caution">
    <text evidence="10">The sequence shown here is derived from an EMBL/GenBank/DDBJ whole genome shotgun (WGS) entry which is preliminary data.</text>
</comment>
<protein>
    <submittedName>
        <fullName evidence="10">ABC transporter permease subunit</fullName>
    </submittedName>
</protein>
<keyword evidence="3" id="KW-1003">Cell membrane</keyword>
<organism evidence="10 11">
    <name type="scientific">Brevibacillus fluminis</name>
    <dbReference type="NCBI Taxonomy" id="511487"/>
    <lineage>
        <taxon>Bacteria</taxon>
        <taxon>Bacillati</taxon>
        <taxon>Bacillota</taxon>
        <taxon>Bacilli</taxon>
        <taxon>Bacillales</taxon>
        <taxon>Paenibacillaceae</taxon>
        <taxon>Brevibacillus</taxon>
    </lineage>
</organism>
<keyword evidence="11" id="KW-1185">Reference proteome</keyword>
<evidence type="ECO:0000313" key="11">
    <source>
        <dbReference type="Proteomes" id="UP000271031"/>
    </source>
</evidence>
<comment type="similarity">
    <text evidence="8">Belongs to the binding-protein-dependent transport system permease family.</text>
</comment>